<dbReference type="InterPro" id="IPR039424">
    <property type="entry name" value="SBP_5"/>
</dbReference>
<keyword evidence="4" id="KW-1185">Reference proteome</keyword>
<keyword evidence="1" id="KW-0472">Membrane</keyword>
<dbReference type="PANTHER" id="PTHR30290">
    <property type="entry name" value="PERIPLASMIC BINDING COMPONENT OF ABC TRANSPORTER"/>
    <property type="match status" value="1"/>
</dbReference>
<dbReference type="SUPFAM" id="SSF53850">
    <property type="entry name" value="Periplasmic binding protein-like II"/>
    <property type="match status" value="1"/>
</dbReference>
<evidence type="ECO:0000313" key="3">
    <source>
        <dbReference type="EMBL" id="UYP46042.1"/>
    </source>
</evidence>
<keyword evidence="1" id="KW-1133">Transmembrane helix</keyword>
<protein>
    <recommendedName>
        <fullName evidence="2">Solute-binding protein family 5 domain-containing protein</fullName>
    </recommendedName>
</protein>
<dbReference type="Proteomes" id="UP001208689">
    <property type="component" value="Chromosome"/>
</dbReference>
<sequence>MKKNNRTIGFFLIFTFVISTAIQFSSATAAVPERNEIVWCTGYDSFVENLNPWDPTQSFGIALVYEPLFGFNGATDKLIPVLGTTYSWNADGSELTVTVTDQAEWSDGEAVDANDVKYSYELAAAQSRWEGMSDLWDSITVSGNDVVFAMSDNNNYNFQMEQYLHTDIPIIPQHVFTEICHSLYNASTDIGALETSEFTNDWHDATFNEDWKVTSGPYVPYSRDMTAQEEIFVYREDWWGAEKIHMDIPEYDGTPDAKYVALRAYSDNTAADTAILTGEVDLHSGYYASVWTALAANEHLETWFGRSFEEFYLGLGSTVEIAPNHLKFPFNQLWFREAVAYSINYDIIPSAAASGYWSRSRQGVIDNRSASHLSEYDADVQAEYGVDYDFDAALAIMNEHCFKLNTSLPLYSAYNDETWYTNVSAEYQGELGAETDMIPEMTGFQVAVDDYEILVPAGWTDVVIATAMWAADMSALGITTVKKEVDFDNVWIVKDEEGDFDMIMQCCTPEIGENPFTIMSGWQGEYSRPWNNASWWESADFAGNYTAYAQAAPEDRATYMSNMQEILAKEKPTIVSHVNGFWYLTNTENWENWPSADNYWQDPQTSYSINKYALKQRLYLGLKSTGSSSGGIPWSGFGFSIFAGLIIVAAIQTMKMRKRN</sequence>
<evidence type="ECO:0000259" key="2">
    <source>
        <dbReference type="Pfam" id="PF00496"/>
    </source>
</evidence>
<dbReference type="Gene3D" id="3.90.76.10">
    <property type="entry name" value="Dipeptide-binding Protein, Domain 1"/>
    <property type="match status" value="1"/>
</dbReference>
<dbReference type="PANTHER" id="PTHR30290:SF82">
    <property type="entry name" value="ABC-TYPE DIPEPTIDE_OLIGOPEPTIDE TRANSPORT SYSTEM, PERIPLASMIC COMPONENT"/>
    <property type="match status" value="1"/>
</dbReference>
<proteinExistence type="predicted"/>
<reference evidence="3" key="1">
    <citation type="submission" date="2022-09" db="EMBL/GenBank/DDBJ databases">
        <title>Actin cytoskeleton and complex cell architecture in an #Asgard archaeon.</title>
        <authorList>
            <person name="Ponce Toledo R.I."/>
            <person name="Schleper C."/>
            <person name="Rodrigues Oliveira T."/>
            <person name="Wollweber F."/>
            <person name="Xu J."/>
            <person name="Rittmann S."/>
            <person name="Klingl A."/>
            <person name="Pilhofer M."/>
        </authorList>
    </citation>
    <scope>NUCLEOTIDE SEQUENCE</scope>
    <source>
        <strain evidence="3">B-35</strain>
    </source>
</reference>
<evidence type="ECO:0000256" key="1">
    <source>
        <dbReference type="SAM" id="Phobius"/>
    </source>
</evidence>
<feature type="domain" description="Solute-binding protein family 5" evidence="2">
    <location>
        <begin position="77"/>
        <end position="510"/>
    </location>
</feature>
<dbReference type="Pfam" id="PF00496">
    <property type="entry name" value="SBP_bac_5"/>
    <property type="match status" value="1"/>
</dbReference>
<name>A0ABY6HUM0_9ARCH</name>
<organism evidence="3 4">
    <name type="scientific">Candidatus Lokiarchaeum ossiferum</name>
    <dbReference type="NCBI Taxonomy" id="2951803"/>
    <lineage>
        <taxon>Archaea</taxon>
        <taxon>Promethearchaeati</taxon>
        <taxon>Promethearchaeota</taxon>
        <taxon>Promethearchaeia</taxon>
        <taxon>Promethearchaeales</taxon>
        <taxon>Promethearchaeaceae</taxon>
        <taxon>Candidatus Lokiarchaeum</taxon>
    </lineage>
</organism>
<accession>A0ABY6HUM0</accession>
<feature type="transmembrane region" description="Helical" evidence="1">
    <location>
        <begin position="632"/>
        <end position="651"/>
    </location>
</feature>
<evidence type="ECO:0000313" key="4">
    <source>
        <dbReference type="Proteomes" id="UP001208689"/>
    </source>
</evidence>
<dbReference type="Gene3D" id="3.10.105.10">
    <property type="entry name" value="Dipeptide-binding Protein, Domain 3"/>
    <property type="match status" value="1"/>
</dbReference>
<dbReference type="Gene3D" id="3.40.190.10">
    <property type="entry name" value="Periplasmic binding protein-like II"/>
    <property type="match status" value="1"/>
</dbReference>
<keyword evidence="1" id="KW-0812">Transmembrane</keyword>
<dbReference type="InterPro" id="IPR000914">
    <property type="entry name" value="SBP_5_dom"/>
</dbReference>
<dbReference type="EMBL" id="CP104013">
    <property type="protein sequence ID" value="UYP46042.1"/>
    <property type="molecule type" value="Genomic_DNA"/>
</dbReference>
<gene>
    <name evidence="3" type="ORF">NEF87_002327</name>
</gene>